<reference evidence="3" key="2">
    <citation type="submission" date="2015-01" db="EMBL/GenBank/DDBJ databases">
        <title>Evolutionary Origins and Diversification of the Mycorrhizal Mutualists.</title>
        <authorList>
            <consortium name="DOE Joint Genome Institute"/>
            <consortium name="Mycorrhizal Genomics Consortium"/>
            <person name="Kohler A."/>
            <person name="Kuo A."/>
            <person name="Nagy L.G."/>
            <person name="Floudas D."/>
            <person name="Copeland A."/>
            <person name="Barry K.W."/>
            <person name="Cichocki N."/>
            <person name="Veneault-Fourrey C."/>
            <person name="LaButti K."/>
            <person name="Lindquist E.A."/>
            <person name="Lipzen A."/>
            <person name="Lundell T."/>
            <person name="Morin E."/>
            <person name="Murat C."/>
            <person name="Riley R."/>
            <person name="Ohm R."/>
            <person name="Sun H."/>
            <person name="Tunlid A."/>
            <person name="Henrissat B."/>
            <person name="Grigoriev I.V."/>
            <person name="Hibbett D.S."/>
            <person name="Martin F."/>
        </authorList>
    </citation>
    <scope>NUCLEOTIDE SEQUENCE [LARGE SCALE GENOMIC DNA]</scope>
    <source>
        <strain evidence="3">LaAM-08-1</strain>
    </source>
</reference>
<feature type="compositionally biased region" description="Low complexity" evidence="1">
    <location>
        <begin position="235"/>
        <end position="247"/>
    </location>
</feature>
<feature type="region of interest" description="Disordered" evidence="1">
    <location>
        <begin position="150"/>
        <end position="183"/>
    </location>
</feature>
<dbReference type="OrthoDB" id="10462177at2759"/>
<evidence type="ECO:0000313" key="2">
    <source>
        <dbReference type="EMBL" id="KIK02180.1"/>
    </source>
</evidence>
<feature type="region of interest" description="Disordered" evidence="1">
    <location>
        <begin position="82"/>
        <end position="131"/>
    </location>
</feature>
<feature type="region of interest" description="Disordered" evidence="1">
    <location>
        <begin position="203"/>
        <end position="264"/>
    </location>
</feature>
<feature type="compositionally biased region" description="Polar residues" evidence="1">
    <location>
        <begin position="82"/>
        <end position="91"/>
    </location>
</feature>
<dbReference type="EMBL" id="KN838596">
    <property type="protein sequence ID" value="KIK02180.1"/>
    <property type="molecule type" value="Genomic_DNA"/>
</dbReference>
<feature type="region of interest" description="Disordered" evidence="1">
    <location>
        <begin position="28"/>
        <end position="58"/>
    </location>
</feature>
<keyword evidence="3" id="KW-1185">Reference proteome</keyword>
<dbReference type="AlphaFoldDB" id="A0A0C9WT75"/>
<accession>A0A0C9WT75</accession>
<protein>
    <submittedName>
        <fullName evidence="2">Uncharacterized protein</fullName>
    </submittedName>
</protein>
<feature type="compositionally biased region" description="Polar residues" evidence="1">
    <location>
        <begin position="248"/>
        <end position="264"/>
    </location>
</feature>
<gene>
    <name evidence="2" type="ORF">K443DRAFT_538614</name>
</gene>
<feature type="compositionally biased region" description="Polar residues" evidence="1">
    <location>
        <begin position="28"/>
        <end position="56"/>
    </location>
</feature>
<organism evidence="2 3">
    <name type="scientific">Laccaria amethystina LaAM-08-1</name>
    <dbReference type="NCBI Taxonomy" id="1095629"/>
    <lineage>
        <taxon>Eukaryota</taxon>
        <taxon>Fungi</taxon>
        <taxon>Dikarya</taxon>
        <taxon>Basidiomycota</taxon>
        <taxon>Agaricomycotina</taxon>
        <taxon>Agaricomycetes</taxon>
        <taxon>Agaricomycetidae</taxon>
        <taxon>Agaricales</taxon>
        <taxon>Agaricineae</taxon>
        <taxon>Hydnangiaceae</taxon>
        <taxon>Laccaria</taxon>
    </lineage>
</organism>
<feature type="compositionally biased region" description="Basic and acidic residues" evidence="1">
    <location>
        <begin position="150"/>
        <end position="165"/>
    </location>
</feature>
<proteinExistence type="predicted"/>
<dbReference type="HOGENOM" id="CLU_1053971_0_0_1"/>
<evidence type="ECO:0000256" key="1">
    <source>
        <dbReference type="SAM" id="MobiDB-lite"/>
    </source>
</evidence>
<evidence type="ECO:0000313" key="3">
    <source>
        <dbReference type="Proteomes" id="UP000054477"/>
    </source>
</evidence>
<name>A0A0C9WT75_9AGAR</name>
<sequence length="264" mass="29480">MPMFEGASGVTLSGGRFNDVSGDMVINDSSSHTTNRGSFNTTNETYNNSNHNFSRNDFSRNRTHTYHAGTVNNYNGARNVNTGANYGTINQNDHRGAMPSREPYPPQNYSYQQSSGQGYRPPNHHVYSAPPAGYYYDEQEHYYNDDQRSAYERPRGAPRYQDRSRYGPPPQGSHQYPVGPRDEEIPRAMEDAYQGDDIYRDIYGGDEGEEFNPRGAYPLSAEGYPPASHPRSRSDVVVSAASTSYASLQSAPPSMNSNNPFRNA</sequence>
<dbReference type="Proteomes" id="UP000054477">
    <property type="component" value="Unassembled WGS sequence"/>
</dbReference>
<reference evidence="2 3" key="1">
    <citation type="submission" date="2014-04" db="EMBL/GenBank/DDBJ databases">
        <authorList>
            <consortium name="DOE Joint Genome Institute"/>
            <person name="Kuo A."/>
            <person name="Kohler A."/>
            <person name="Nagy L.G."/>
            <person name="Floudas D."/>
            <person name="Copeland A."/>
            <person name="Barry K.W."/>
            <person name="Cichocki N."/>
            <person name="Veneault-Fourrey C."/>
            <person name="LaButti K."/>
            <person name="Lindquist E.A."/>
            <person name="Lipzen A."/>
            <person name="Lundell T."/>
            <person name="Morin E."/>
            <person name="Murat C."/>
            <person name="Sun H."/>
            <person name="Tunlid A."/>
            <person name="Henrissat B."/>
            <person name="Grigoriev I.V."/>
            <person name="Hibbett D.S."/>
            <person name="Martin F."/>
            <person name="Nordberg H.P."/>
            <person name="Cantor M.N."/>
            <person name="Hua S.X."/>
        </authorList>
    </citation>
    <scope>NUCLEOTIDE SEQUENCE [LARGE SCALE GENOMIC DNA]</scope>
    <source>
        <strain evidence="2 3">LaAM-08-1</strain>
    </source>
</reference>